<keyword evidence="2" id="KW-1185">Reference proteome</keyword>
<proteinExistence type="predicted"/>
<reference evidence="1 2" key="1">
    <citation type="submission" date="2012-09" db="EMBL/GenBank/DDBJ databases">
        <title>Draft Genome Sequences of 6 Strains from Genus Thauera.</title>
        <authorList>
            <person name="Liu B."/>
            <person name="Shapleigh J.P."/>
            <person name="Frostegard A.H."/>
        </authorList>
    </citation>
    <scope>NUCLEOTIDE SEQUENCE [LARGE SCALE GENOMIC DNA]</scope>
    <source>
        <strain evidence="2">47Lol / DSM 12138</strain>
    </source>
</reference>
<evidence type="ECO:0000313" key="1">
    <source>
        <dbReference type="EMBL" id="ENO90587.1"/>
    </source>
</evidence>
<accession>N6Z7M3</accession>
<dbReference type="Gene3D" id="1.25.40.10">
    <property type="entry name" value="Tetratricopeptide repeat domain"/>
    <property type="match status" value="1"/>
</dbReference>
<evidence type="ECO:0000313" key="2">
    <source>
        <dbReference type="Proteomes" id="UP000013232"/>
    </source>
</evidence>
<dbReference type="Proteomes" id="UP000013232">
    <property type="component" value="Unassembled WGS sequence"/>
</dbReference>
<dbReference type="EMBL" id="AMXE01000001">
    <property type="protein sequence ID" value="ENO90587.1"/>
    <property type="molecule type" value="Genomic_DNA"/>
</dbReference>
<dbReference type="Pfam" id="PF13432">
    <property type="entry name" value="TPR_16"/>
    <property type="match status" value="1"/>
</dbReference>
<dbReference type="STRING" id="1123367.GCA_000621305_02020"/>
<organism evidence="1 2">
    <name type="scientific">Thauera linaloolentis (strain DSM 12138 / JCM 21573 / CCUG 41526 / CIP 105981 / IAM 15112 / NBRC 102519 / 47Lol)</name>
    <dbReference type="NCBI Taxonomy" id="1123367"/>
    <lineage>
        <taxon>Bacteria</taxon>
        <taxon>Pseudomonadati</taxon>
        <taxon>Pseudomonadota</taxon>
        <taxon>Betaproteobacteria</taxon>
        <taxon>Rhodocyclales</taxon>
        <taxon>Zoogloeaceae</taxon>
        <taxon>Thauera</taxon>
    </lineage>
</organism>
<dbReference type="AlphaFoldDB" id="N6Z7M3"/>
<dbReference type="eggNOG" id="COG0457">
    <property type="taxonomic scope" value="Bacteria"/>
</dbReference>
<gene>
    <name evidence="1" type="ORF">C666_00135</name>
</gene>
<name>N6Z7M3_THAL4</name>
<comment type="caution">
    <text evidence="1">The sequence shown here is derived from an EMBL/GenBank/DDBJ whole genome shotgun (WGS) entry which is preliminary data.</text>
</comment>
<dbReference type="SUPFAM" id="SSF48452">
    <property type="entry name" value="TPR-like"/>
    <property type="match status" value="1"/>
</dbReference>
<sequence length="84" mass="9207">MVKVLHGIFLLRSGKSGEAIAKLEQGAALDESDANIQYNLGLAYLDAGQHEKALQSAHRAYAAGFPLLGLRDKLKRMGKWREAQ</sequence>
<protein>
    <submittedName>
        <fullName evidence="1">Uncharacterized protein</fullName>
    </submittedName>
</protein>
<dbReference type="InterPro" id="IPR011990">
    <property type="entry name" value="TPR-like_helical_dom_sf"/>
</dbReference>